<dbReference type="Proteomes" id="UP000251853">
    <property type="component" value="Unassembled WGS sequence"/>
</dbReference>
<dbReference type="EMBL" id="UAVW01000015">
    <property type="protein sequence ID" value="SQB14146.1"/>
    <property type="molecule type" value="Genomic_DNA"/>
</dbReference>
<evidence type="ECO:0000256" key="2">
    <source>
        <dbReference type="ARBA" id="ARBA00023172"/>
    </source>
</evidence>
<dbReference type="Gene3D" id="1.10.150.130">
    <property type="match status" value="1"/>
</dbReference>
<accession>A0A174GGI4</accession>
<dbReference type="InterPro" id="IPR011010">
    <property type="entry name" value="DNA_brk_join_enz"/>
</dbReference>
<dbReference type="InterPro" id="IPR050090">
    <property type="entry name" value="Tyrosine_recombinase_XerCD"/>
</dbReference>
<protein>
    <submittedName>
        <fullName evidence="4">Integrase family protein</fullName>
    </submittedName>
</protein>
<gene>
    <name evidence="4" type="primary">xerC_1</name>
    <name evidence="5" type="synonym">xerC_6</name>
    <name evidence="4" type="ORF">ERS852480_01461</name>
    <name evidence="5" type="ORF">NCTC11224_03177</name>
</gene>
<reference evidence="5 7" key="2">
    <citation type="submission" date="2018-06" db="EMBL/GenBank/DDBJ databases">
        <authorList>
            <consortium name="Pathogen Informatics"/>
            <person name="Doyle S."/>
        </authorList>
    </citation>
    <scope>NUCLEOTIDE SEQUENCE [LARGE SCALE GENOMIC DNA]</scope>
    <source>
        <strain evidence="5 7">NCTC11224</strain>
    </source>
</reference>
<evidence type="ECO:0000313" key="5">
    <source>
        <dbReference type="EMBL" id="SQB14146.1"/>
    </source>
</evidence>
<organism evidence="4 6">
    <name type="scientific">Enterocloster clostridioformis</name>
    <dbReference type="NCBI Taxonomy" id="1531"/>
    <lineage>
        <taxon>Bacteria</taxon>
        <taxon>Bacillati</taxon>
        <taxon>Bacillota</taxon>
        <taxon>Clostridia</taxon>
        <taxon>Lachnospirales</taxon>
        <taxon>Lachnospiraceae</taxon>
        <taxon>Enterocloster</taxon>
    </lineage>
</organism>
<name>A0A174GGI4_9FIRM</name>
<dbReference type="EMBL" id="CZAB01000009">
    <property type="protein sequence ID" value="CUO59989.1"/>
    <property type="molecule type" value="Genomic_DNA"/>
</dbReference>
<evidence type="ECO:0000313" key="6">
    <source>
        <dbReference type="Proteomes" id="UP000095512"/>
    </source>
</evidence>
<dbReference type="Proteomes" id="UP000095512">
    <property type="component" value="Unassembled WGS sequence"/>
</dbReference>
<proteinExistence type="predicted"/>
<sequence length="634" mass="73840">MNYDETVNKVMILLKEKEICSSSRKSHRDCYESLRLFIKQRNEEYSDCIREGWISEIKTELPRQRCAIWIQYVYQLEEMDSTGTVSDRRLYLNQSNYDKLPLLWRKDLDIYLDDCSKRYTTRTLELTRIYCSSGLFFLDDIGVHAITEVTYDSIIKLTKTKMYCSDDTRAVILNNTARMIRFYGEKGLCPMSYVLVFDCQIFPHIGLLSDFSDESLTVLRNITSVAMSVDSFYNSIVPFIELLETHGYVGTTLKLAKHALTALYLFLDMNQLGFHQDIMWIWFAEIRKTMGTSWLHWRRVLKFYEDYTLTGDIHPNGKYRYQPISFDKLPLWCREPIEGLLEQKRREFREPGTIDSYMYSCTRFCMFLLDHGYESFKNLSFAVVKDFSLHDEHATFAGRAGRFVIVRAFLRFLDENGYTDVHKLDLCLMTGTAPCDKIIDVLSDEQIQRIHTFRTEHNTPVELRDIAIVLLGLRMGMRAYDVLSLRFQDIDWKKRQISIIMKKTRTQITLPMPVEVGNALYLYITKGRPRNNSGYIFIRSKAPYGKLTGKICTKALWRILPERKDVKGGGFHVTRRTSATNLLRNHAGIDDVMDALGHRDSTSVMKYLLLDDERSRKCGLSLESTGLLLRGGLA</sequence>
<dbReference type="InterPro" id="IPR013762">
    <property type="entry name" value="Integrase-like_cat_sf"/>
</dbReference>
<keyword evidence="2" id="KW-0233">DNA recombination</keyword>
<dbReference type="SUPFAM" id="SSF56349">
    <property type="entry name" value="DNA breaking-rejoining enzymes"/>
    <property type="match status" value="1"/>
</dbReference>
<dbReference type="PANTHER" id="PTHR30349">
    <property type="entry name" value="PHAGE INTEGRASE-RELATED"/>
    <property type="match status" value="1"/>
</dbReference>
<dbReference type="Pfam" id="PF00589">
    <property type="entry name" value="Phage_integrase"/>
    <property type="match status" value="1"/>
</dbReference>
<dbReference type="PANTHER" id="PTHR30349:SF90">
    <property type="entry name" value="TYROSINE RECOMBINASE XERD"/>
    <property type="match status" value="1"/>
</dbReference>
<keyword evidence="7" id="KW-1185">Reference proteome</keyword>
<evidence type="ECO:0000313" key="7">
    <source>
        <dbReference type="Proteomes" id="UP000251853"/>
    </source>
</evidence>
<dbReference type="RefSeq" id="WP_057571580.1">
    <property type="nucleotide sequence ID" value="NZ_CZAB01000009.1"/>
</dbReference>
<dbReference type="PROSITE" id="PS51898">
    <property type="entry name" value="TYR_RECOMBINASE"/>
    <property type="match status" value="1"/>
</dbReference>
<evidence type="ECO:0000256" key="1">
    <source>
        <dbReference type="ARBA" id="ARBA00023125"/>
    </source>
</evidence>
<keyword evidence="1" id="KW-0238">DNA-binding</keyword>
<dbReference type="GO" id="GO:0006310">
    <property type="term" value="P:DNA recombination"/>
    <property type="evidence" value="ECO:0007669"/>
    <property type="project" value="UniProtKB-KW"/>
</dbReference>
<dbReference type="GO" id="GO:0015074">
    <property type="term" value="P:DNA integration"/>
    <property type="evidence" value="ECO:0007669"/>
    <property type="project" value="InterPro"/>
</dbReference>
<dbReference type="GO" id="GO:0003677">
    <property type="term" value="F:DNA binding"/>
    <property type="evidence" value="ECO:0007669"/>
    <property type="project" value="UniProtKB-KW"/>
</dbReference>
<feature type="domain" description="Tyr recombinase" evidence="3">
    <location>
        <begin position="437"/>
        <end position="620"/>
    </location>
</feature>
<dbReference type="InterPro" id="IPR010998">
    <property type="entry name" value="Integrase_recombinase_N"/>
</dbReference>
<dbReference type="InterPro" id="IPR002104">
    <property type="entry name" value="Integrase_catalytic"/>
</dbReference>
<evidence type="ECO:0000259" key="3">
    <source>
        <dbReference type="PROSITE" id="PS51898"/>
    </source>
</evidence>
<dbReference type="AlphaFoldDB" id="A0A174GGI4"/>
<reference evidence="4 6" key="1">
    <citation type="submission" date="2015-09" db="EMBL/GenBank/DDBJ databases">
        <authorList>
            <consortium name="Pathogen Informatics"/>
        </authorList>
    </citation>
    <scope>NUCLEOTIDE SEQUENCE [LARGE SCALE GENOMIC DNA]</scope>
    <source>
        <strain evidence="4 6">2789STDY5834865</strain>
    </source>
</reference>
<dbReference type="Gene3D" id="1.10.443.10">
    <property type="entry name" value="Intergrase catalytic core"/>
    <property type="match status" value="1"/>
</dbReference>
<evidence type="ECO:0000313" key="4">
    <source>
        <dbReference type="EMBL" id="CUO59989.1"/>
    </source>
</evidence>